<comment type="caution">
    <text evidence="2">The sequence shown here is derived from an EMBL/GenBank/DDBJ whole genome shotgun (WGS) entry which is preliminary data.</text>
</comment>
<sequence length="56" mass="5720">MRTQEEERVAAASAASAAASSTAANAGSPEFTFSELGLEDPAAFNNFMNQDPPADG</sequence>
<accession>A0A392U3H8</accession>
<dbReference type="Proteomes" id="UP000265520">
    <property type="component" value="Unassembled WGS sequence"/>
</dbReference>
<evidence type="ECO:0000313" key="2">
    <source>
        <dbReference type="EMBL" id="MCI67060.1"/>
    </source>
</evidence>
<dbReference type="AlphaFoldDB" id="A0A392U3H8"/>
<name>A0A392U3H8_9FABA</name>
<feature type="region of interest" description="Disordered" evidence="1">
    <location>
        <begin position="1"/>
        <end position="28"/>
    </location>
</feature>
<feature type="compositionally biased region" description="Low complexity" evidence="1">
    <location>
        <begin position="10"/>
        <end position="28"/>
    </location>
</feature>
<reference evidence="2 3" key="1">
    <citation type="journal article" date="2018" name="Front. Plant Sci.">
        <title>Red Clover (Trifolium pratense) and Zigzag Clover (T. medium) - A Picture of Genomic Similarities and Differences.</title>
        <authorList>
            <person name="Dluhosova J."/>
            <person name="Istvanek J."/>
            <person name="Nedelnik J."/>
            <person name="Repkova J."/>
        </authorList>
    </citation>
    <scope>NUCLEOTIDE SEQUENCE [LARGE SCALE GENOMIC DNA]</scope>
    <source>
        <strain evidence="3">cv. 10/8</strain>
        <tissue evidence="2">Leaf</tissue>
    </source>
</reference>
<evidence type="ECO:0000256" key="1">
    <source>
        <dbReference type="SAM" id="MobiDB-lite"/>
    </source>
</evidence>
<proteinExistence type="predicted"/>
<organism evidence="2 3">
    <name type="scientific">Trifolium medium</name>
    <dbReference type="NCBI Taxonomy" id="97028"/>
    <lineage>
        <taxon>Eukaryota</taxon>
        <taxon>Viridiplantae</taxon>
        <taxon>Streptophyta</taxon>
        <taxon>Embryophyta</taxon>
        <taxon>Tracheophyta</taxon>
        <taxon>Spermatophyta</taxon>
        <taxon>Magnoliopsida</taxon>
        <taxon>eudicotyledons</taxon>
        <taxon>Gunneridae</taxon>
        <taxon>Pentapetalae</taxon>
        <taxon>rosids</taxon>
        <taxon>fabids</taxon>
        <taxon>Fabales</taxon>
        <taxon>Fabaceae</taxon>
        <taxon>Papilionoideae</taxon>
        <taxon>50 kb inversion clade</taxon>
        <taxon>NPAAA clade</taxon>
        <taxon>Hologalegina</taxon>
        <taxon>IRL clade</taxon>
        <taxon>Trifolieae</taxon>
        <taxon>Trifolium</taxon>
    </lineage>
</organism>
<evidence type="ECO:0000313" key="3">
    <source>
        <dbReference type="Proteomes" id="UP000265520"/>
    </source>
</evidence>
<dbReference type="EMBL" id="LXQA010707911">
    <property type="protein sequence ID" value="MCI67060.1"/>
    <property type="molecule type" value="Genomic_DNA"/>
</dbReference>
<protein>
    <submittedName>
        <fullName evidence="2">Uncharacterized protein</fullName>
    </submittedName>
</protein>
<keyword evidence="3" id="KW-1185">Reference proteome</keyword>